<evidence type="ECO:0000256" key="5">
    <source>
        <dbReference type="ARBA" id="ARBA00022989"/>
    </source>
</evidence>
<dbReference type="Proteomes" id="UP001595868">
    <property type="component" value="Unassembled WGS sequence"/>
</dbReference>
<dbReference type="SUPFAM" id="SSF103473">
    <property type="entry name" value="MFS general substrate transporter"/>
    <property type="match status" value="1"/>
</dbReference>
<proteinExistence type="predicted"/>
<dbReference type="InterPro" id="IPR036259">
    <property type="entry name" value="MFS_trans_sf"/>
</dbReference>
<dbReference type="PANTHER" id="PTHR23513">
    <property type="entry name" value="INTEGRAL MEMBRANE EFFLUX PROTEIN-RELATED"/>
    <property type="match status" value="1"/>
</dbReference>
<dbReference type="InterPro" id="IPR010290">
    <property type="entry name" value="TM_effector"/>
</dbReference>
<dbReference type="PROSITE" id="PS50850">
    <property type="entry name" value="MFS"/>
    <property type="match status" value="1"/>
</dbReference>
<evidence type="ECO:0000256" key="6">
    <source>
        <dbReference type="ARBA" id="ARBA00023136"/>
    </source>
</evidence>
<comment type="caution">
    <text evidence="9">The sequence shown here is derived from an EMBL/GenBank/DDBJ whole genome shotgun (WGS) entry which is preliminary data.</text>
</comment>
<evidence type="ECO:0000256" key="1">
    <source>
        <dbReference type="ARBA" id="ARBA00004429"/>
    </source>
</evidence>
<keyword evidence="4 7" id="KW-0812">Transmembrane</keyword>
<dbReference type="Pfam" id="PF05977">
    <property type="entry name" value="MFS_3"/>
    <property type="match status" value="1"/>
</dbReference>
<comment type="subcellular location">
    <subcellularLocation>
        <location evidence="1">Cell inner membrane</location>
        <topology evidence="1">Multi-pass membrane protein</topology>
    </subcellularLocation>
</comment>
<feature type="transmembrane region" description="Helical" evidence="7">
    <location>
        <begin position="121"/>
        <end position="138"/>
    </location>
</feature>
<feature type="transmembrane region" description="Helical" evidence="7">
    <location>
        <begin position="392"/>
        <end position="419"/>
    </location>
</feature>
<keyword evidence="3" id="KW-1003">Cell membrane</keyword>
<accession>A0ABV8KNU1</accession>
<keyword evidence="6 7" id="KW-0472">Membrane</keyword>
<gene>
    <name evidence="9" type="ORF">ACFOX0_17350</name>
</gene>
<evidence type="ECO:0000313" key="9">
    <source>
        <dbReference type="EMBL" id="MFC4107684.1"/>
    </source>
</evidence>
<evidence type="ECO:0000256" key="2">
    <source>
        <dbReference type="ARBA" id="ARBA00022448"/>
    </source>
</evidence>
<feature type="domain" description="Major facilitator superfamily (MFS) profile" evidence="8">
    <location>
        <begin position="238"/>
        <end position="429"/>
    </location>
</feature>
<feature type="transmembrane region" description="Helical" evidence="7">
    <location>
        <begin position="282"/>
        <end position="302"/>
    </location>
</feature>
<feature type="transmembrane region" description="Helical" evidence="7">
    <location>
        <begin position="240"/>
        <end position="262"/>
    </location>
</feature>
<feature type="transmembrane region" description="Helical" evidence="7">
    <location>
        <begin position="62"/>
        <end position="82"/>
    </location>
</feature>
<dbReference type="Gene3D" id="1.20.1250.20">
    <property type="entry name" value="MFS general substrate transporter like domains"/>
    <property type="match status" value="1"/>
</dbReference>
<evidence type="ECO:0000259" key="8">
    <source>
        <dbReference type="PROSITE" id="PS50850"/>
    </source>
</evidence>
<keyword evidence="5 7" id="KW-1133">Transmembrane helix</keyword>
<feature type="transmembrane region" description="Helical" evidence="7">
    <location>
        <begin position="32"/>
        <end position="50"/>
    </location>
</feature>
<evidence type="ECO:0000256" key="3">
    <source>
        <dbReference type="ARBA" id="ARBA00022475"/>
    </source>
</evidence>
<keyword evidence="2" id="KW-0813">Transport</keyword>
<organism evidence="9 10">
    <name type="scientific">Micromonospora zhanjiangensis</name>
    <dbReference type="NCBI Taxonomy" id="1522057"/>
    <lineage>
        <taxon>Bacteria</taxon>
        <taxon>Bacillati</taxon>
        <taxon>Actinomycetota</taxon>
        <taxon>Actinomycetes</taxon>
        <taxon>Micromonosporales</taxon>
        <taxon>Micromonosporaceae</taxon>
        <taxon>Micromonospora</taxon>
    </lineage>
</organism>
<dbReference type="InterPro" id="IPR020846">
    <property type="entry name" value="MFS_dom"/>
</dbReference>
<feature type="transmembrane region" description="Helical" evidence="7">
    <location>
        <begin position="309"/>
        <end position="326"/>
    </location>
</feature>
<keyword evidence="10" id="KW-1185">Reference proteome</keyword>
<dbReference type="CDD" id="cd06173">
    <property type="entry name" value="MFS_MefA_like"/>
    <property type="match status" value="1"/>
</dbReference>
<name>A0ABV8KNU1_9ACTN</name>
<evidence type="ECO:0000256" key="7">
    <source>
        <dbReference type="SAM" id="Phobius"/>
    </source>
</evidence>
<sequence length="429" mass="44564">MTKTEPAARPERPAARWAIDVRPLRIAAYRRLWIGNAISTYGYGFTSVAVPVEMFALTRDSFWVGLLGVAGLVPLLVFGLWGGAIADVVDRRRLLLAGSTLMWASTLGLLVQAVLRVDSPVLLLVLVAVQSTAFAVSSPTRQAIIPRLVPVELLPAANTLGYTTFTAGAMLAPLSTGPIFAAWSEPVAVAVAYAVDAVLFTAALWATWRLPALPPEPDPDAGAGARPAVGLRSVVDGFRYLAGAPVLLLSFAIDIIAMVLAMPRSLFPEVAVERFGGGAAIGWLYSSIALGALLGGLTSGWIGRVRRQGLVLVLAVVGWGVAVALSGLAHRLWLVVALLALAGSADLVSAVLRQSILQVHAPDRMRGRLQGVNTVVIAGGPRLGDLRAGAGAAFFGVSAAWAGGGLAAAVLAVTLAAVFPALARYRAPS</sequence>
<feature type="transmembrane region" description="Helical" evidence="7">
    <location>
        <begin position="94"/>
        <end position="115"/>
    </location>
</feature>
<evidence type="ECO:0000256" key="4">
    <source>
        <dbReference type="ARBA" id="ARBA00022692"/>
    </source>
</evidence>
<protein>
    <submittedName>
        <fullName evidence="9">MFS transporter</fullName>
    </submittedName>
</protein>
<dbReference type="RefSeq" id="WP_377546929.1">
    <property type="nucleotide sequence ID" value="NZ_JBHSBN010000011.1"/>
</dbReference>
<evidence type="ECO:0000313" key="10">
    <source>
        <dbReference type="Proteomes" id="UP001595868"/>
    </source>
</evidence>
<reference evidence="10" key="1">
    <citation type="journal article" date="2019" name="Int. J. Syst. Evol. Microbiol.">
        <title>The Global Catalogue of Microorganisms (GCM) 10K type strain sequencing project: providing services to taxonomists for standard genome sequencing and annotation.</title>
        <authorList>
            <consortium name="The Broad Institute Genomics Platform"/>
            <consortium name="The Broad Institute Genome Sequencing Center for Infectious Disease"/>
            <person name="Wu L."/>
            <person name="Ma J."/>
        </authorList>
    </citation>
    <scope>NUCLEOTIDE SEQUENCE [LARGE SCALE GENOMIC DNA]</scope>
    <source>
        <strain evidence="10">2902at01</strain>
    </source>
</reference>
<feature type="transmembrane region" description="Helical" evidence="7">
    <location>
        <begin position="187"/>
        <end position="208"/>
    </location>
</feature>
<dbReference type="PANTHER" id="PTHR23513:SF9">
    <property type="entry name" value="ENTEROBACTIN EXPORTER ENTS"/>
    <property type="match status" value="1"/>
</dbReference>
<dbReference type="EMBL" id="JBHSBN010000011">
    <property type="protein sequence ID" value="MFC4107684.1"/>
    <property type="molecule type" value="Genomic_DNA"/>
</dbReference>
<feature type="transmembrane region" description="Helical" evidence="7">
    <location>
        <begin position="159"/>
        <end position="181"/>
    </location>
</feature>